<keyword evidence="2" id="KW-0812">Transmembrane</keyword>
<feature type="transmembrane region" description="Helical" evidence="2">
    <location>
        <begin position="55"/>
        <end position="75"/>
    </location>
</feature>
<reference evidence="3 4" key="1">
    <citation type="submission" date="2020-08" db="EMBL/GenBank/DDBJ databases">
        <title>Sequencing the genomes of 1000 actinobacteria strains.</title>
        <authorList>
            <person name="Klenk H.-P."/>
        </authorList>
    </citation>
    <scope>NUCLEOTIDE SEQUENCE [LARGE SCALE GENOMIC DNA]</scope>
    <source>
        <strain evidence="3 4">DSM 27099</strain>
    </source>
</reference>
<keyword evidence="2" id="KW-1133">Transmembrane helix</keyword>
<evidence type="ECO:0000313" key="4">
    <source>
        <dbReference type="Proteomes" id="UP000529310"/>
    </source>
</evidence>
<feature type="region of interest" description="Disordered" evidence="1">
    <location>
        <begin position="101"/>
        <end position="124"/>
    </location>
</feature>
<name>A0A7W4V151_9MICO</name>
<evidence type="ECO:0000256" key="2">
    <source>
        <dbReference type="SAM" id="Phobius"/>
    </source>
</evidence>
<dbReference type="EMBL" id="JACHWQ010000001">
    <property type="protein sequence ID" value="MBB2974942.1"/>
    <property type="molecule type" value="Genomic_DNA"/>
</dbReference>
<evidence type="ECO:0000313" key="3">
    <source>
        <dbReference type="EMBL" id="MBB2974942.1"/>
    </source>
</evidence>
<evidence type="ECO:0000256" key="1">
    <source>
        <dbReference type="SAM" id="MobiDB-lite"/>
    </source>
</evidence>
<dbReference type="RefSeq" id="WP_165142103.1">
    <property type="nucleotide sequence ID" value="NZ_CP049255.1"/>
</dbReference>
<protein>
    <submittedName>
        <fullName evidence="3">Uncharacterized protein</fullName>
    </submittedName>
</protein>
<keyword evidence="2" id="KW-0472">Membrane</keyword>
<sequence>MGVEFGTLPPEPLDPPRFDVPPFDPPFPGATGVGEGGEVGVTVGRGDGVTLGRGVWLAVGAGVWVAFASGFGASATHAARLKVTKIPMTDKDHTRLDFTSSVWHDPKTRPDGEPGEISLSASRSEHSWVVKRGGGIAASECR</sequence>
<comment type="caution">
    <text evidence="3">The sequence shown here is derived from an EMBL/GenBank/DDBJ whole genome shotgun (WGS) entry which is preliminary data.</text>
</comment>
<keyword evidence="4" id="KW-1185">Reference proteome</keyword>
<dbReference type="Proteomes" id="UP000529310">
    <property type="component" value="Unassembled WGS sequence"/>
</dbReference>
<proteinExistence type="predicted"/>
<gene>
    <name evidence="3" type="ORF">FHX49_000483</name>
</gene>
<accession>A0A7W4V151</accession>
<organism evidence="3 4">
    <name type="scientific">Microbacterium endophyticum</name>
    <dbReference type="NCBI Taxonomy" id="1526412"/>
    <lineage>
        <taxon>Bacteria</taxon>
        <taxon>Bacillati</taxon>
        <taxon>Actinomycetota</taxon>
        <taxon>Actinomycetes</taxon>
        <taxon>Micrococcales</taxon>
        <taxon>Microbacteriaceae</taxon>
        <taxon>Microbacterium</taxon>
    </lineage>
</organism>
<dbReference type="AlphaFoldDB" id="A0A7W4V151"/>